<comment type="caution">
    <text evidence="1">The sequence shown here is derived from an EMBL/GenBank/DDBJ whole genome shotgun (WGS) entry which is preliminary data.</text>
</comment>
<evidence type="ECO:0000313" key="1">
    <source>
        <dbReference type="EMBL" id="TVY12020.1"/>
    </source>
</evidence>
<accession>A0A559KIQ0</accession>
<reference evidence="1 2" key="1">
    <citation type="submission" date="2019-07" db="EMBL/GenBank/DDBJ databases">
        <authorList>
            <person name="Kim J."/>
        </authorList>
    </citation>
    <scope>NUCLEOTIDE SEQUENCE [LARGE SCALE GENOMIC DNA]</scope>
    <source>
        <strain evidence="1 2">JC52</strain>
    </source>
</reference>
<keyword evidence="2" id="KW-1185">Reference proteome</keyword>
<dbReference type="Gene3D" id="2.70.98.70">
    <property type="match status" value="1"/>
</dbReference>
<proteinExistence type="predicted"/>
<dbReference type="AlphaFoldDB" id="A0A559KIQ0"/>
<organism evidence="1 2">
    <name type="scientific">Paenibacillus cremeus</name>
    <dbReference type="NCBI Taxonomy" id="2163881"/>
    <lineage>
        <taxon>Bacteria</taxon>
        <taxon>Bacillati</taxon>
        <taxon>Bacillota</taxon>
        <taxon>Bacilli</taxon>
        <taxon>Bacillales</taxon>
        <taxon>Paenibacillaceae</taxon>
        <taxon>Paenibacillus</taxon>
    </lineage>
</organism>
<dbReference type="OrthoDB" id="9793856at2"/>
<evidence type="ECO:0000313" key="2">
    <source>
        <dbReference type="Proteomes" id="UP000317036"/>
    </source>
</evidence>
<name>A0A559KIQ0_9BACL</name>
<sequence>MLTDPGAGEYTKQYFGKERYSFLCNGSQGHSVPVIDGSYQQQGRAYEGKILDVQTGPDKDVLVMDIAQAYAHDRLQSLIRRLTFEKKGKGRLVVQDRYTFREPPASIVERFVTFLKPTEIAEGRVRIQGRRTAELVYDADQLACTIQRADFVNHQSGKVDLYLIDLAVKSPGVEEQVTVSVEIG</sequence>
<protein>
    <submittedName>
        <fullName evidence="1">Uncharacterized protein</fullName>
    </submittedName>
</protein>
<dbReference type="Proteomes" id="UP000317036">
    <property type="component" value="Unassembled WGS sequence"/>
</dbReference>
<dbReference type="EMBL" id="VNJI01000001">
    <property type="protein sequence ID" value="TVY12020.1"/>
    <property type="molecule type" value="Genomic_DNA"/>
</dbReference>
<dbReference type="RefSeq" id="WP_144842605.1">
    <property type="nucleotide sequence ID" value="NZ_VNJI01000001.1"/>
</dbReference>
<gene>
    <name evidence="1" type="ORF">FPZ49_01740</name>
</gene>